<comment type="caution">
    <text evidence="5">The sequence shown here is derived from an EMBL/GenBank/DDBJ whole genome shotgun (WGS) entry which is preliminary data.</text>
</comment>
<dbReference type="SMART" id="SM00479">
    <property type="entry name" value="EXOIII"/>
    <property type="match status" value="1"/>
</dbReference>
<keyword evidence="3 5" id="KW-0269">Exonuclease</keyword>
<dbReference type="PANTHER" id="PTHR30231">
    <property type="entry name" value="DNA POLYMERASE III SUBUNIT EPSILON"/>
    <property type="match status" value="1"/>
</dbReference>
<dbReference type="PANTHER" id="PTHR30231:SF4">
    <property type="entry name" value="PROTEIN NEN2"/>
    <property type="match status" value="1"/>
</dbReference>
<evidence type="ECO:0000259" key="4">
    <source>
        <dbReference type="SMART" id="SM00479"/>
    </source>
</evidence>
<evidence type="ECO:0000313" key="6">
    <source>
        <dbReference type="Proteomes" id="UP001529272"/>
    </source>
</evidence>
<proteinExistence type="predicted"/>
<dbReference type="Gene3D" id="3.30.420.10">
    <property type="entry name" value="Ribonuclease H-like superfamily/Ribonuclease H"/>
    <property type="match status" value="1"/>
</dbReference>
<dbReference type="RefSeq" id="WP_069954178.1">
    <property type="nucleotide sequence ID" value="NZ_CP012886.2"/>
</dbReference>
<keyword evidence="6" id="KW-1185">Reference proteome</keyword>
<keyword evidence="1" id="KW-0540">Nuclease</keyword>
<dbReference type="InterPro" id="IPR013520">
    <property type="entry name" value="Ribonucl_H"/>
</dbReference>
<keyword evidence="2" id="KW-0378">Hydrolase</keyword>
<evidence type="ECO:0000313" key="5">
    <source>
        <dbReference type="EMBL" id="MDM3928702.1"/>
    </source>
</evidence>
<evidence type="ECO:0000256" key="3">
    <source>
        <dbReference type="ARBA" id="ARBA00022839"/>
    </source>
</evidence>
<dbReference type="GO" id="GO:0004527">
    <property type="term" value="F:exonuclease activity"/>
    <property type="evidence" value="ECO:0007669"/>
    <property type="project" value="UniProtKB-KW"/>
</dbReference>
<dbReference type="InterPro" id="IPR012337">
    <property type="entry name" value="RNaseH-like_sf"/>
</dbReference>
<dbReference type="InterPro" id="IPR036397">
    <property type="entry name" value="RNaseH_sf"/>
</dbReference>
<accession>A0ABT7P5Z3</accession>
<gene>
    <name evidence="5" type="ORF">QRB35_22075</name>
</gene>
<dbReference type="SUPFAM" id="SSF53098">
    <property type="entry name" value="Ribonuclease H-like"/>
    <property type="match status" value="1"/>
</dbReference>
<name>A0ABT7P5Z3_MYCIT</name>
<sequence length="226" mass="24462">MGQGDVVAGTELAEEVSTAAQIRIRRAQAAVMFARRVLQDGAAVILDVETASLFGPICEIAIIDAASGAVAVNTLINPGVPIEPETFAVHGISDADVSAVGVPTWPEIWQQLLASVAGRVILAYNAAYDLQAVQADCRRYNLPNSWLTDQSNWADVMVPRSDHRYSPRLLRNGGAHRALGDVQQTRRHLLTMTQPAPWPPPGLECSVNARNPGRVRAVLRDSRQQD</sequence>
<reference evidence="6" key="1">
    <citation type="submission" date="2023-06" db="EMBL/GenBank/DDBJ databases">
        <title>Itaconate inhibition of nontuberculous mycobacteria.</title>
        <authorList>
            <person name="Spilker T."/>
        </authorList>
    </citation>
    <scope>NUCLEOTIDE SEQUENCE [LARGE SCALE GENOMIC DNA]</scope>
    <source>
        <strain evidence="6">FLAC1071</strain>
    </source>
</reference>
<evidence type="ECO:0000256" key="1">
    <source>
        <dbReference type="ARBA" id="ARBA00022722"/>
    </source>
</evidence>
<feature type="domain" description="Exonuclease" evidence="4">
    <location>
        <begin position="42"/>
        <end position="198"/>
    </location>
</feature>
<organism evidence="5 6">
    <name type="scientific">Mycobacterium intracellulare subsp. chimaera</name>
    <dbReference type="NCBI Taxonomy" id="222805"/>
    <lineage>
        <taxon>Bacteria</taxon>
        <taxon>Bacillati</taxon>
        <taxon>Actinomycetota</taxon>
        <taxon>Actinomycetes</taxon>
        <taxon>Mycobacteriales</taxon>
        <taxon>Mycobacteriaceae</taxon>
        <taxon>Mycobacterium</taxon>
        <taxon>Mycobacterium avium complex (MAC)</taxon>
    </lineage>
</organism>
<dbReference type="EMBL" id="JASZZX010000025">
    <property type="protein sequence ID" value="MDM3928702.1"/>
    <property type="molecule type" value="Genomic_DNA"/>
</dbReference>
<dbReference type="Proteomes" id="UP001529272">
    <property type="component" value="Unassembled WGS sequence"/>
</dbReference>
<protein>
    <submittedName>
        <fullName evidence="5">3'-5' exonuclease</fullName>
    </submittedName>
</protein>
<evidence type="ECO:0000256" key="2">
    <source>
        <dbReference type="ARBA" id="ARBA00022801"/>
    </source>
</evidence>
<reference evidence="5 6" key="2">
    <citation type="submission" date="2023-06" db="EMBL/GenBank/DDBJ databases">
        <title>Itaconate inhibition of nontuberculous mycobacteria.</title>
        <authorList>
            <person name="Breen P."/>
            <person name="Zimbric M."/>
            <person name="Caverly L."/>
        </authorList>
    </citation>
    <scope>NUCLEOTIDE SEQUENCE [LARGE SCALE GENOMIC DNA]</scope>
    <source>
        <strain evidence="5 6">FLAC1071</strain>
    </source>
</reference>
<dbReference type="Pfam" id="PF00929">
    <property type="entry name" value="RNase_T"/>
    <property type="match status" value="1"/>
</dbReference>
<dbReference type="CDD" id="cd06127">
    <property type="entry name" value="DEDDh"/>
    <property type="match status" value="1"/>
</dbReference>